<dbReference type="EMBL" id="AP023367">
    <property type="protein sequence ID" value="BCJ96020.1"/>
    <property type="molecule type" value="Genomic_DNA"/>
</dbReference>
<evidence type="ECO:0000313" key="2">
    <source>
        <dbReference type="Proteomes" id="UP000515561"/>
    </source>
</evidence>
<accession>A0A6S6R9A4</accession>
<dbReference type="AlphaFoldDB" id="A0A6S6R9A4"/>
<organism evidence="1 2">
    <name type="scientific">Anaerocolumna cellulosilytica</name>
    <dbReference type="NCBI Taxonomy" id="433286"/>
    <lineage>
        <taxon>Bacteria</taxon>
        <taxon>Bacillati</taxon>
        <taxon>Bacillota</taxon>
        <taxon>Clostridia</taxon>
        <taxon>Lachnospirales</taxon>
        <taxon>Lachnospiraceae</taxon>
        <taxon>Anaerocolumna</taxon>
    </lineage>
</organism>
<sequence length="56" mass="6119">MLPLIIPIRAILIRALFVDSKGAGVRELILANTAPFSIVLSESTKKMLFSYGESLN</sequence>
<keyword evidence="2" id="KW-1185">Reference proteome</keyword>
<protein>
    <submittedName>
        <fullName evidence="1">Uncharacterized protein</fullName>
    </submittedName>
</protein>
<evidence type="ECO:0000313" key="1">
    <source>
        <dbReference type="EMBL" id="BCJ96020.1"/>
    </source>
</evidence>
<dbReference type="KEGG" id="acel:acsn021_35890"/>
<reference evidence="1 2" key="1">
    <citation type="journal article" date="2016" name="Int. J. Syst. Evol. Microbiol.">
        <title>Descriptions of Anaerotaenia torta gen. nov., sp. nov. and Anaerocolumna cellulosilytica gen. nov., sp. nov. isolated from a methanogenic reactor of cattle waste.</title>
        <authorList>
            <person name="Uek A."/>
            <person name="Ohtaki Y."/>
            <person name="Kaku N."/>
            <person name="Ueki K."/>
        </authorList>
    </citation>
    <scope>NUCLEOTIDE SEQUENCE [LARGE SCALE GENOMIC DNA]</scope>
    <source>
        <strain evidence="1 2">SN021</strain>
    </source>
</reference>
<name>A0A6S6R9A4_9FIRM</name>
<gene>
    <name evidence="1" type="ORF">acsn021_35890</name>
</gene>
<proteinExistence type="predicted"/>
<dbReference type="RefSeq" id="WP_184092402.1">
    <property type="nucleotide sequence ID" value="NZ_AP023367.1"/>
</dbReference>
<dbReference type="Proteomes" id="UP000515561">
    <property type="component" value="Chromosome"/>
</dbReference>